<accession>A0A268EIB1</accession>
<organism evidence="1 2">
    <name type="scientific">Paenibacillus campinasensis</name>
    <dbReference type="NCBI Taxonomy" id="66347"/>
    <lineage>
        <taxon>Bacteria</taxon>
        <taxon>Bacillati</taxon>
        <taxon>Bacillota</taxon>
        <taxon>Bacilli</taxon>
        <taxon>Bacillales</taxon>
        <taxon>Paenibacillaceae</taxon>
        <taxon>Paenibacillus</taxon>
    </lineage>
</organism>
<sequence length="66" mass="7572">MFEVIWNLSGLVLFLGLVTLGLYNAFATEEEVVEDTVIVREVVKTKSCHFIYADYRPDDVKLYGKL</sequence>
<comment type="caution">
    <text evidence="1">The sequence shown here is derived from an EMBL/GenBank/DDBJ whole genome shotgun (WGS) entry which is preliminary data.</text>
</comment>
<gene>
    <name evidence="1" type="ORF">CHH67_21345</name>
</gene>
<dbReference type="EMBL" id="NPBY01000074">
    <property type="protein sequence ID" value="PAD72855.1"/>
    <property type="molecule type" value="Genomic_DNA"/>
</dbReference>
<name>A0A268EIB1_9BACL</name>
<dbReference type="AlphaFoldDB" id="A0A268EIB1"/>
<evidence type="ECO:0000313" key="2">
    <source>
        <dbReference type="Proteomes" id="UP000215596"/>
    </source>
</evidence>
<evidence type="ECO:0000313" key="1">
    <source>
        <dbReference type="EMBL" id="PAD72855.1"/>
    </source>
</evidence>
<protein>
    <submittedName>
        <fullName evidence="1">Uncharacterized protein</fullName>
    </submittedName>
</protein>
<proteinExistence type="predicted"/>
<dbReference type="Proteomes" id="UP000215596">
    <property type="component" value="Unassembled WGS sequence"/>
</dbReference>
<reference evidence="1 2" key="1">
    <citation type="submission" date="2017-07" db="EMBL/GenBank/DDBJ databases">
        <title>Isolation and whole genome analysis of endospore-forming bacteria from heroin.</title>
        <authorList>
            <person name="Kalinowski J."/>
            <person name="Ahrens B."/>
            <person name="Al-Dilaimi A."/>
            <person name="Winkler A."/>
            <person name="Wibberg D."/>
            <person name="Schleenbecker U."/>
            <person name="Ruckert C."/>
            <person name="Wolfel R."/>
            <person name="Grass G."/>
        </authorList>
    </citation>
    <scope>NUCLEOTIDE SEQUENCE [LARGE SCALE GENOMIC DNA]</scope>
    <source>
        <strain evidence="1 2">7537-G1</strain>
    </source>
</reference>